<dbReference type="InterPro" id="IPR027417">
    <property type="entry name" value="P-loop_NTPase"/>
</dbReference>
<protein>
    <submittedName>
        <fullName evidence="10">Thiol reductant ABC exporter subunit CydD</fullName>
    </submittedName>
</protein>
<dbReference type="RefSeq" id="WP_078604980.1">
    <property type="nucleotide sequence ID" value="NZ_MPZV01000002.1"/>
</dbReference>
<feature type="transmembrane region" description="Helical" evidence="7">
    <location>
        <begin position="63"/>
        <end position="82"/>
    </location>
</feature>
<keyword evidence="5 7" id="KW-1133">Transmembrane helix</keyword>
<sequence>MTDATTEAPKPKAVLARIAQPVAGKLKLAGWLGVASALIWPAQAALIGLVLGDLVAPGVSTALSPLAGAAGFVALALVRIALDWVSQKLSADAAEVVLRESRETLIRKALRQASGAAALSPAELASLSAEKLGALGPWATRYQPAFLRARIIPLAFILLAATQSWAVAGILLIAGPLIPLFMALVGMAAQEASEKQMVEIGSLNRLLIDRIAAITDLRLLGAEARSRADLETKSEDLRVRTMAVLRVAFLSSTLLELFAAIGVALVAVYVGFSLIGWMNFGTWGSKMTPAEGIFLLMIAPEFFQPLRDLAAAWHDRAAALAVASELETTETEIAKANTLMGTGGEGTAPQLGALRWHGLQIRPGEAADPIPLPDGDIAPGEAVAITGPSGAGKTTLLTALVGLIHPEAGEITLGDTALTEQNADDWRAAFGWIPQSPRFADASLRELITLNRPGDLDAALDAAQATEVVAGLPGGLDARLGDMGGGVSGGEARRLLIARAHYAGRPIVLADEPTADLDAETGAKVIAALLALRAHGTTLIVASHDPALVAAMDRQIDLEGAA</sequence>
<dbReference type="PANTHER" id="PTHR24221:SF590">
    <property type="entry name" value="COMPONENT LINKED WITH THE ASSEMBLY OF CYTOCHROME' TRANSPORT TRANSMEMBRANE ATP-BINDING PROTEIN ABC TRANSPORTER CYDD-RELATED"/>
    <property type="match status" value="1"/>
</dbReference>
<evidence type="ECO:0000256" key="6">
    <source>
        <dbReference type="ARBA" id="ARBA00023136"/>
    </source>
</evidence>
<keyword evidence="11" id="KW-1185">Reference proteome</keyword>
<feature type="transmembrane region" description="Helical" evidence="7">
    <location>
        <begin position="28"/>
        <end position="51"/>
    </location>
</feature>
<feature type="domain" description="ABC transporter" evidence="8">
    <location>
        <begin position="354"/>
        <end position="562"/>
    </location>
</feature>
<dbReference type="PROSITE" id="PS50929">
    <property type="entry name" value="ABC_TM1F"/>
    <property type="match status" value="1"/>
</dbReference>
<evidence type="ECO:0000256" key="2">
    <source>
        <dbReference type="ARBA" id="ARBA00022692"/>
    </source>
</evidence>
<dbReference type="Gene3D" id="1.20.1560.10">
    <property type="entry name" value="ABC transporter type 1, transmembrane domain"/>
    <property type="match status" value="1"/>
</dbReference>
<dbReference type="EMBL" id="MPZV01000002">
    <property type="protein sequence ID" value="OOY24627.1"/>
    <property type="molecule type" value="Genomic_DNA"/>
</dbReference>
<evidence type="ECO:0000256" key="7">
    <source>
        <dbReference type="SAM" id="Phobius"/>
    </source>
</evidence>
<comment type="caution">
    <text evidence="10">The sequence shown here is derived from an EMBL/GenBank/DDBJ whole genome shotgun (WGS) entry which is preliminary data.</text>
</comment>
<feature type="transmembrane region" description="Helical" evidence="7">
    <location>
        <begin position="151"/>
        <end position="178"/>
    </location>
</feature>
<keyword evidence="2 7" id="KW-0812">Transmembrane</keyword>
<dbReference type="InterPro" id="IPR011527">
    <property type="entry name" value="ABC1_TM_dom"/>
</dbReference>
<evidence type="ECO:0000259" key="9">
    <source>
        <dbReference type="PROSITE" id="PS50929"/>
    </source>
</evidence>
<dbReference type="NCBIfam" id="TIGR02857">
    <property type="entry name" value="CydD"/>
    <property type="match status" value="1"/>
</dbReference>
<evidence type="ECO:0000256" key="5">
    <source>
        <dbReference type="ARBA" id="ARBA00022989"/>
    </source>
</evidence>
<dbReference type="SUPFAM" id="SSF90123">
    <property type="entry name" value="ABC transporter transmembrane region"/>
    <property type="match status" value="1"/>
</dbReference>
<reference evidence="10 11" key="1">
    <citation type="submission" date="2016-11" db="EMBL/GenBank/DDBJ databases">
        <title>A multilocus sequence analysis scheme for characterization of bacteria in the genus Thioclava.</title>
        <authorList>
            <person name="Liu Y."/>
            <person name="Shao Z."/>
        </authorList>
    </citation>
    <scope>NUCLEOTIDE SEQUENCE [LARGE SCALE GENOMIC DNA]</scope>
    <source>
        <strain evidence="10 11">TAW-CT134</strain>
    </source>
</reference>
<proteinExistence type="predicted"/>
<dbReference type="CDD" id="cd18584">
    <property type="entry name" value="ABC_6TM_AarD_CydD"/>
    <property type="match status" value="1"/>
</dbReference>
<evidence type="ECO:0000259" key="8">
    <source>
        <dbReference type="PROSITE" id="PS50893"/>
    </source>
</evidence>
<evidence type="ECO:0000256" key="3">
    <source>
        <dbReference type="ARBA" id="ARBA00022741"/>
    </source>
</evidence>
<feature type="transmembrane region" description="Helical" evidence="7">
    <location>
        <begin position="257"/>
        <end position="277"/>
    </location>
</feature>
<evidence type="ECO:0000256" key="4">
    <source>
        <dbReference type="ARBA" id="ARBA00022840"/>
    </source>
</evidence>
<feature type="domain" description="ABC transmembrane type-1" evidence="9">
    <location>
        <begin position="32"/>
        <end position="318"/>
    </location>
</feature>
<dbReference type="PROSITE" id="PS50893">
    <property type="entry name" value="ABC_TRANSPORTER_2"/>
    <property type="match status" value="1"/>
</dbReference>
<keyword evidence="3" id="KW-0547">Nucleotide-binding</keyword>
<evidence type="ECO:0000313" key="11">
    <source>
        <dbReference type="Proteomes" id="UP000190787"/>
    </source>
</evidence>
<dbReference type="Gene3D" id="3.40.50.300">
    <property type="entry name" value="P-loop containing nucleotide triphosphate hydrolases"/>
    <property type="match status" value="1"/>
</dbReference>
<name>A0ABX3MY39_9RHOB</name>
<accession>A0ABX3MY39</accession>
<dbReference type="CDD" id="cd03228">
    <property type="entry name" value="ABCC_MRP_Like"/>
    <property type="match status" value="1"/>
</dbReference>
<dbReference type="SUPFAM" id="SSF52540">
    <property type="entry name" value="P-loop containing nucleoside triphosphate hydrolases"/>
    <property type="match status" value="1"/>
</dbReference>
<dbReference type="InterPro" id="IPR014216">
    <property type="entry name" value="ABC_transptr_CydD"/>
</dbReference>
<gene>
    <name evidence="10" type="ORF">BMI91_11465</name>
</gene>
<dbReference type="Proteomes" id="UP000190787">
    <property type="component" value="Unassembled WGS sequence"/>
</dbReference>
<dbReference type="Pfam" id="PF00005">
    <property type="entry name" value="ABC_tran"/>
    <property type="match status" value="1"/>
</dbReference>
<evidence type="ECO:0000256" key="1">
    <source>
        <dbReference type="ARBA" id="ARBA00004651"/>
    </source>
</evidence>
<dbReference type="InterPro" id="IPR003439">
    <property type="entry name" value="ABC_transporter-like_ATP-bd"/>
</dbReference>
<dbReference type="InterPro" id="IPR039421">
    <property type="entry name" value="Type_1_exporter"/>
</dbReference>
<evidence type="ECO:0000313" key="10">
    <source>
        <dbReference type="EMBL" id="OOY24627.1"/>
    </source>
</evidence>
<organism evidence="10 11">
    <name type="scientific">Thioclava sediminum</name>
    <dbReference type="NCBI Taxonomy" id="1915319"/>
    <lineage>
        <taxon>Bacteria</taxon>
        <taxon>Pseudomonadati</taxon>
        <taxon>Pseudomonadota</taxon>
        <taxon>Alphaproteobacteria</taxon>
        <taxon>Rhodobacterales</taxon>
        <taxon>Paracoccaceae</taxon>
        <taxon>Thioclava</taxon>
    </lineage>
</organism>
<dbReference type="Pfam" id="PF00664">
    <property type="entry name" value="ABC_membrane"/>
    <property type="match status" value="1"/>
</dbReference>
<keyword evidence="6 7" id="KW-0472">Membrane</keyword>
<dbReference type="PANTHER" id="PTHR24221">
    <property type="entry name" value="ATP-BINDING CASSETTE SUB-FAMILY B"/>
    <property type="match status" value="1"/>
</dbReference>
<comment type="subcellular location">
    <subcellularLocation>
        <location evidence="1">Cell membrane</location>
        <topology evidence="1">Multi-pass membrane protein</topology>
    </subcellularLocation>
</comment>
<keyword evidence="4" id="KW-0067">ATP-binding</keyword>
<dbReference type="InterPro" id="IPR003593">
    <property type="entry name" value="AAA+_ATPase"/>
</dbReference>
<dbReference type="InterPro" id="IPR036640">
    <property type="entry name" value="ABC1_TM_sf"/>
</dbReference>
<dbReference type="SMART" id="SM00382">
    <property type="entry name" value="AAA"/>
    <property type="match status" value="1"/>
</dbReference>